<dbReference type="PANTHER" id="PTHR35040:SF9">
    <property type="entry name" value="4-LIKE CELL SURFACE PROTEIN, PUTATIVE (AFU_ORTHOLOGUE AFUA_4G14080)-RELATED"/>
    <property type="match status" value="1"/>
</dbReference>
<dbReference type="PANTHER" id="PTHR35040">
    <property type="match status" value="1"/>
</dbReference>
<reference evidence="2" key="1">
    <citation type="journal article" date="2014" name="Int. J. Syst. Evol. Microbiol.">
        <title>Complete genome sequence of Corynebacterium casei LMG S-19264T (=DSM 44701T), isolated from a smear-ripened cheese.</title>
        <authorList>
            <consortium name="US DOE Joint Genome Institute (JGI-PGF)"/>
            <person name="Walter F."/>
            <person name="Albersmeier A."/>
            <person name="Kalinowski J."/>
            <person name="Ruckert C."/>
        </authorList>
    </citation>
    <scope>NUCLEOTIDE SEQUENCE</scope>
    <source>
        <strain evidence="2">CGMCC 1.12187</strain>
    </source>
</reference>
<keyword evidence="1" id="KW-0732">Signal</keyword>
<dbReference type="AlphaFoldDB" id="A0A917GXZ2"/>
<reference evidence="2" key="2">
    <citation type="submission" date="2020-09" db="EMBL/GenBank/DDBJ databases">
        <authorList>
            <person name="Sun Q."/>
            <person name="Zhou Y."/>
        </authorList>
    </citation>
    <scope>NUCLEOTIDE SEQUENCE</scope>
    <source>
        <strain evidence="2">CGMCC 1.12187</strain>
    </source>
</reference>
<comment type="caution">
    <text evidence="2">The sequence shown here is derived from an EMBL/GenBank/DDBJ whole genome shotgun (WGS) entry which is preliminary data.</text>
</comment>
<feature type="signal peptide" evidence="1">
    <location>
        <begin position="1"/>
        <end position="33"/>
    </location>
</feature>
<dbReference type="RefSeq" id="WP_188537594.1">
    <property type="nucleotide sequence ID" value="NZ_BMEQ01000012.1"/>
</dbReference>
<proteinExistence type="predicted"/>
<organism evidence="2 3">
    <name type="scientific">Kocuria dechangensis</name>
    <dbReference type="NCBI Taxonomy" id="1176249"/>
    <lineage>
        <taxon>Bacteria</taxon>
        <taxon>Bacillati</taxon>
        <taxon>Actinomycetota</taxon>
        <taxon>Actinomycetes</taxon>
        <taxon>Micrococcales</taxon>
        <taxon>Micrococcaceae</taxon>
        <taxon>Kocuria</taxon>
    </lineage>
</organism>
<evidence type="ECO:0000313" key="2">
    <source>
        <dbReference type="EMBL" id="GGG60654.1"/>
    </source>
</evidence>
<dbReference type="Pfam" id="PF12138">
    <property type="entry name" value="Spherulin4"/>
    <property type="match status" value="1"/>
</dbReference>
<sequence>MTTRPARRAWRRTLALLCVGLLAPLGVGSPAQAAVENQHQLVPAYFYPSSSSSLWPTMCSRMSTTGGGSVAVMNPASGPGTQADSRYTSAVADCRAKGQKVIGYVHTSYGSRSLSTVKAEIDRYFSFYKVDGVFIDEMSNSTTNSQTGQDLREYYRQLYAHTNSKTTAKELVVGNPGAAASTNWQLSTPVADVVVVFEGTWSTYQSWTPRSWVLQQPSEKIANLVYATPADRRARACALSKERNAGHFYVTNDVAPNPWDTLPSYWSRVAPTCT</sequence>
<name>A0A917GXZ2_9MICC</name>
<dbReference type="InterPro" id="IPR021986">
    <property type="entry name" value="Spherulin4"/>
</dbReference>
<dbReference type="Proteomes" id="UP000638848">
    <property type="component" value="Unassembled WGS sequence"/>
</dbReference>
<protein>
    <recommendedName>
        <fullName evidence="4">Spherulation-specific family 4 protein</fullName>
    </recommendedName>
</protein>
<gene>
    <name evidence="2" type="ORF">GCM10011374_24400</name>
</gene>
<evidence type="ECO:0000256" key="1">
    <source>
        <dbReference type="SAM" id="SignalP"/>
    </source>
</evidence>
<accession>A0A917GXZ2</accession>
<evidence type="ECO:0000313" key="3">
    <source>
        <dbReference type="Proteomes" id="UP000638848"/>
    </source>
</evidence>
<dbReference type="EMBL" id="BMEQ01000012">
    <property type="protein sequence ID" value="GGG60654.1"/>
    <property type="molecule type" value="Genomic_DNA"/>
</dbReference>
<feature type="chain" id="PRO_5037448704" description="Spherulation-specific family 4 protein" evidence="1">
    <location>
        <begin position="34"/>
        <end position="274"/>
    </location>
</feature>
<keyword evidence="3" id="KW-1185">Reference proteome</keyword>
<evidence type="ECO:0008006" key="4">
    <source>
        <dbReference type="Google" id="ProtNLM"/>
    </source>
</evidence>